<accession>A0A0E9VSG3</accession>
<sequence length="34" mass="3936">MRSVNTFHSIFTLCSLLCSHTLRTKSENRSFKCS</sequence>
<dbReference type="AlphaFoldDB" id="A0A0E9VSG3"/>
<dbReference type="EMBL" id="GBXM01028379">
    <property type="protein sequence ID" value="JAH80198.1"/>
    <property type="molecule type" value="Transcribed_RNA"/>
</dbReference>
<evidence type="ECO:0000313" key="1">
    <source>
        <dbReference type="EMBL" id="JAH80198.1"/>
    </source>
</evidence>
<protein>
    <submittedName>
        <fullName evidence="1">Uncharacterized protein</fullName>
    </submittedName>
</protein>
<organism evidence="1">
    <name type="scientific">Anguilla anguilla</name>
    <name type="common">European freshwater eel</name>
    <name type="synonym">Muraena anguilla</name>
    <dbReference type="NCBI Taxonomy" id="7936"/>
    <lineage>
        <taxon>Eukaryota</taxon>
        <taxon>Metazoa</taxon>
        <taxon>Chordata</taxon>
        <taxon>Craniata</taxon>
        <taxon>Vertebrata</taxon>
        <taxon>Euteleostomi</taxon>
        <taxon>Actinopterygii</taxon>
        <taxon>Neopterygii</taxon>
        <taxon>Teleostei</taxon>
        <taxon>Anguilliformes</taxon>
        <taxon>Anguillidae</taxon>
        <taxon>Anguilla</taxon>
    </lineage>
</organism>
<reference evidence="1" key="2">
    <citation type="journal article" date="2015" name="Fish Shellfish Immunol.">
        <title>Early steps in the European eel (Anguilla anguilla)-Vibrio vulnificus interaction in the gills: Role of the RtxA13 toxin.</title>
        <authorList>
            <person name="Callol A."/>
            <person name="Pajuelo D."/>
            <person name="Ebbesson L."/>
            <person name="Teles M."/>
            <person name="MacKenzie S."/>
            <person name="Amaro C."/>
        </authorList>
    </citation>
    <scope>NUCLEOTIDE SEQUENCE</scope>
</reference>
<proteinExistence type="predicted"/>
<name>A0A0E9VSG3_ANGAN</name>
<reference evidence="1" key="1">
    <citation type="submission" date="2014-11" db="EMBL/GenBank/DDBJ databases">
        <authorList>
            <person name="Amaro Gonzalez C."/>
        </authorList>
    </citation>
    <scope>NUCLEOTIDE SEQUENCE</scope>
</reference>